<protein>
    <submittedName>
        <fullName evidence="3">Uncharacterized protein</fullName>
    </submittedName>
</protein>
<feature type="region of interest" description="Disordered" evidence="1">
    <location>
        <begin position="1"/>
        <end position="32"/>
    </location>
</feature>
<keyword evidence="2" id="KW-0472">Membrane</keyword>
<sequence length="184" mass="19755">MNNSTTQPSLSKTNIEDSLDPGGSSTPSYAPAPSVTGPLASAVISGQFGCWLAIAIAVNMLIDFLGWSVQDRQAKRRPQAPKHLRPVGGPFGDLPDSCPVAARTLVAEQETDGHMVWPAAWLNLKQAFARFARNPGQLDRNKVRIWAWSPLGVSVPLAGPGPHGFLPEPPKVPCPPARLPSRRR</sequence>
<evidence type="ECO:0000256" key="1">
    <source>
        <dbReference type="SAM" id="MobiDB-lite"/>
    </source>
</evidence>
<dbReference type="Proteomes" id="UP001224890">
    <property type="component" value="Unassembled WGS sequence"/>
</dbReference>
<evidence type="ECO:0000256" key="2">
    <source>
        <dbReference type="SAM" id="Phobius"/>
    </source>
</evidence>
<keyword evidence="2" id="KW-0812">Transmembrane</keyword>
<evidence type="ECO:0000313" key="4">
    <source>
        <dbReference type="Proteomes" id="UP001224890"/>
    </source>
</evidence>
<feature type="region of interest" description="Disordered" evidence="1">
    <location>
        <begin position="163"/>
        <end position="184"/>
    </location>
</feature>
<dbReference type="EMBL" id="JAHMHR010000005">
    <property type="protein sequence ID" value="KAK1690667.1"/>
    <property type="molecule type" value="Genomic_DNA"/>
</dbReference>
<keyword evidence="4" id="KW-1185">Reference proteome</keyword>
<dbReference type="GeneID" id="85451164"/>
<name>A0AAJ0AUL8_9PEZI</name>
<comment type="caution">
    <text evidence="3">The sequence shown here is derived from an EMBL/GenBank/DDBJ whole genome shotgun (WGS) entry which is preliminary data.</text>
</comment>
<keyword evidence="2" id="KW-1133">Transmembrane helix</keyword>
<feature type="transmembrane region" description="Helical" evidence="2">
    <location>
        <begin position="44"/>
        <end position="67"/>
    </location>
</feature>
<feature type="compositionally biased region" description="Polar residues" evidence="1">
    <location>
        <begin position="1"/>
        <end position="13"/>
    </location>
</feature>
<organism evidence="3 4">
    <name type="scientific">Colletotrichum godetiae</name>
    <dbReference type="NCBI Taxonomy" id="1209918"/>
    <lineage>
        <taxon>Eukaryota</taxon>
        <taxon>Fungi</taxon>
        <taxon>Dikarya</taxon>
        <taxon>Ascomycota</taxon>
        <taxon>Pezizomycotina</taxon>
        <taxon>Sordariomycetes</taxon>
        <taxon>Hypocreomycetidae</taxon>
        <taxon>Glomerellales</taxon>
        <taxon>Glomerellaceae</taxon>
        <taxon>Colletotrichum</taxon>
        <taxon>Colletotrichum acutatum species complex</taxon>
    </lineage>
</organism>
<gene>
    <name evidence="3" type="ORF">BDP55DRAFT_302451</name>
</gene>
<accession>A0AAJ0AUL8</accession>
<reference evidence="3" key="1">
    <citation type="submission" date="2021-06" db="EMBL/GenBank/DDBJ databases">
        <title>Comparative genomics, transcriptomics and evolutionary studies reveal genomic signatures of adaptation to plant cell wall in hemibiotrophic fungi.</title>
        <authorList>
            <consortium name="DOE Joint Genome Institute"/>
            <person name="Baroncelli R."/>
            <person name="Diaz J.F."/>
            <person name="Benocci T."/>
            <person name="Peng M."/>
            <person name="Battaglia E."/>
            <person name="Haridas S."/>
            <person name="Andreopoulos W."/>
            <person name="Labutti K."/>
            <person name="Pangilinan J."/>
            <person name="Floch G.L."/>
            <person name="Makela M.R."/>
            <person name="Henrissat B."/>
            <person name="Grigoriev I.V."/>
            <person name="Crouch J.A."/>
            <person name="De Vries R.P."/>
            <person name="Sukno S.A."/>
            <person name="Thon M.R."/>
        </authorList>
    </citation>
    <scope>NUCLEOTIDE SEQUENCE</scope>
    <source>
        <strain evidence="3">CBS 193.32</strain>
    </source>
</reference>
<proteinExistence type="predicted"/>
<feature type="compositionally biased region" description="Pro residues" evidence="1">
    <location>
        <begin position="167"/>
        <end position="178"/>
    </location>
</feature>
<dbReference type="RefSeq" id="XP_060434362.1">
    <property type="nucleotide sequence ID" value="XM_060566638.1"/>
</dbReference>
<dbReference type="AlphaFoldDB" id="A0AAJ0AUL8"/>
<evidence type="ECO:0000313" key="3">
    <source>
        <dbReference type="EMBL" id="KAK1690667.1"/>
    </source>
</evidence>